<dbReference type="KEGG" id="nai:NECAME_02126"/>
<proteinExistence type="predicted"/>
<protein>
    <submittedName>
        <fullName evidence="1">Uncharacterized protein</fullName>
    </submittedName>
</protein>
<name>W2TJT8_NECAM</name>
<gene>
    <name evidence="1" type="ORF">NECAME_02126</name>
</gene>
<feature type="non-terminal residue" evidence="1">
    <location>
        <position position="94"/>
    </location>
</feature>
<keyword evidence="2" id="KW-1185">Reference proteome</keyword>
<evidence type="ECO:0000313" key="1">
    <source>
        <dbReference type="EMBL" id="ETN81446.1"/>
    </source>
</evidence>
<accession>W2TJT8</accession>
<dbReference type="EMBL" id="KI658727">
    <property type="protein sequence ID" value="ETN81446.1"/>
    <property type="molecule type" value="Genomic_DNA"/>
</dbReference>
<dbReference type="STRING" id="51031.W2TJT8"/>
<organism evidence="1 2">
    <name type="scientific">Necator americanus</name>
    <name type="common">Human hookworm</name>
    <dbReference type="NCBI Taxonomy" id="51031"/>
    <lineage>
        <taxon>Eukaryota</taxon>
        <taxon>Metazoa</taxon>
        <taxon>Ecdysozoa</taxon>
        <taxon>Nematoda</taxon>
        <taxon>Chromadorea</taxon>
        <taxon>Rhabditida</taxon>
        <taxon>Rhabditina</taxon>
        <taxon>Rhabditomorpha</taxon>
        <taxon>Strongyloidea</taxon>
        <taxon>Ancylostomatidae</taxon>
        <taxon>Bunostominae</taxon>
        <taxon>Necator</taxon>
    </lineage>
</organism>
<evidence type="ECO:0000313" key="2">
    <source>
        <dbReference type="Proteomes" id="UP000053676"/>
    </source>
</evidence>
<dbReference type="AlphaFoldDB" id="W2TJT8"/>
<sequence>MTKKNCTEGEQLNFQDELPRVTLLGIENFFMQGKTAQLNRARGHRRVRTLPYQADENVCEEDDNDVEDEKTSENSSRCDLGLLRDYFSVGLHVL</sequence>
<reference evidence="2" key="1">
    <citation type="journal article" date="2014" name="Nat. Genet.">
        <title>Genome of the human hookworm Necator americanus.</title>
        <authorList>
            <person name="Tang Y.T."/>
            <person name="Gao X."/>
            <person name="Rosa B.A."/>
            <person name="Abubucker S."/>
            <person name="Hallsworth-Pepin K."/>
            <person name="Martin J."/>
            <person name="Tyagi R."/>
            <person name="Heizer E."/>
            <person name="Zhang X."/>
            <person name="Bhonagiri-Palsikar V."/>
            <person name="Minx P."/>
            <person name="Warren W.C."/>
            <person name="Wang Q."/>
            <person name="Zhan B."/>
            <person name="Hotez P.J."/>
            <person name="Sternberg P.W."/>
            <person name="Dougall A."/>
            <person name="Gaze S.T."/>
            <person name="Mulvenna J."/>
            <person name="Sotillo J."/>
            <person name="Ranganathan S."/>
            <person name="Rabelo E.M."/>
            <person name="Wilson R.K."/>
            <person name="Felgner P.L."/>
            <person name="Bethony J."/>
            <person name="Hawdon J.M."/>
            <person name="Gasser R.B."/>
            <person name="Loukas A."/>
            <person name="Mitreva M."/>
        </authorList>
    </citation>
    <scope>NUCLEOTIDE SEQUENCE [LARGE SCALE GENOMIC DNA]</scope>
</reference>
<dbReference type="Proteomes" id="UP000053676">
    <property type="component" value="Unassembled WGS sequence"/>
</dbReference>